<feature type="compositionally biased region" description="Acidic residues" evidence="1">
    <location>
        <begin position="8"/>
        <end position="37"/>
    </location>
</feature>
<organism evidence="2">
    <name type="scientific">bioreactor metagenome</name>
    <dbReference type="NCBI Taxonomy" id="1076179"/>
    <lineage>
        <taxon>unclassified sequences</taxon>
        <taxon>metagenomes</taxon>
        <taxon>ecological metagenomes</taxon>
    </lineage>
</organism>
<comment type="caution">
    <text evidence="2">The sequence shown here is derived from an EMBL/GenBank/DDBJ whole genome shotgun (WGS) entry which is preliminary data.</text>
</comment>
<protein>
    <submittedName>
        <fullName evidence="2">Uncharacterized protein</fullName>
    </submittedName>
</protein>
<evidence type="ECO:0000313" key="2">
    <source>
        <dbReference type="EMBL" id="MPM67374.1"/>
    </source>
</evidence>
<evidence type="ECO:0000256" key="1">
    <source>
        <dbReference type="SAM" id="MobiDB-lite"/>
    </source>
</evidence>
<feature type="region of interest" description="Disordered" evidence="1">
    <location>
        <begin position="1"/>
        <end position="60"/>
    </location>
</feature>
<sequence>MILPDFSLSEESESPESDWEPPESDLELELGLEEGEGEAFPPEDREEQPVHSQRAHKKTESNVKARFICKHFFP</sequence>
<proteinExistence type="predicted"/>
<dbReference type="AlphaFoldDB" id="A0A645C083"/>
<gene>
    <name evidence="2" type="ORF">SDC9_114296</name>
</gene>
<dbReference type="EMBL" id="VSSQ01021652">
    <property type="protein sequence ID" value="MPM67374.1"/>
    <property type="molecule type" value="Genomic_DNA"/>
</dbReference>
<reference evidence="2" key="1">
    <citation type="submission" date="2019-08" db="EMBL/GenBank/DDBJ databases">
        <authorList>
            <person name="Kucharzyk K."/>
            <person name="Murdoch R.W."/>
            <person name="Higgins S."/>
            <person name="Loffler F."/>
        </authorList>
    </citation>
    <scope>NUCLEOTIDE SEQUENCE</scope>
</reference>
<accession>A0A645C083</accession>
<name>A0A645C083_9ZZZZ</name>